<dbReference type="Gene3D" id="1.25.40.10">
    <property type="entry name" value="Tetratricopeptide repeat domain"/>
    <property type="match status" value="1"/>
</dbReference>
<comment type="caution">
    <text evidence="8">The sequence shown here is derived from an EMBL/GenBank/DDBJ whole genome shotgun (WGS) entry which is preliminary data.</text>
</comment>
<feature type="transmembrane region" description="Helical" evidence="6">
    <location>
        <begin position="358"/>
        <end position="387"/>
    </location>
</feature>
<dbReference type="SMART" id="SM00028">
    <property type="entry name" value="TPR"/>
    <property type="match status" value="5"/>
</dbReference>
<proteinExistence type="predicted"/>
<dbReference type="Pfam" id="PF04932">
    <property type="entry name" value="Wzy_C"/>
    <property type="match status" value="1"/>
</dbReference>
<dbReference type="InterPro" id="IPR011990">
    <property type="entry name" value="TPR-like_helical_dom_sf"/>
</dbReference>
<feature type="transmembrane region" description="Helical" evidence="6">
    <location>
        <begin position="237"/>
        <end position="255"/>
    </location>
</feature>
<dbReference type="SUPFAM" id="SSF48452">
    <property type="entry name" value="TPR-like"/>
    <property type="match status" value="1"/>
</dbReference>
<evidence type="ECO:0000259" key="7">
    <source>
        <dbReference type="Pfam" id="PF04932"/>
    </source>
</evidence>
<dbReference type="Pfam" id="PF13181">
    <property type="entry name" value="TPR_8"/>
    <property type="match status" value="1"/>
</dbReference>
<reference evidence="9" key="1">
    <citation type="submission" date="2017-09" db="EMBL/GenBank/DDBJ databases">
        <title>Depth-based differentiation of microbial function through sediment-hosted aquifers and enrichment of novel symbionts in the deep terrestrial subsurface.</title>
        <authorList>
            <person name="Probst A.J."/>
            <person name="Ladd B."/>
            <person name="Jarett J.K."/>
            <person name="Geller-Mcgrath D.E."/>
            <person name="Sieber C.M.K."/>
            <person name="Emerson J.B."/>
            <person name="Anantharaman K."/>
            <person name="Thomas B.C."/>
            <person name="Malmstrom R."/>
            <person name="Stieglmeier M."/>
            <person name="Klingl A."/>
            <person name="Woyke T."/>
            <person name="Ryan C.M."/>
            <person name="Banfield J.F."/>
        </authorList>
    </citation>
    <scope>NUCLEOTIDE SEQUENCE [LARGE SCALE GENOMIC DNA]</scope>
</reference>
<evidence type="ECO:0000256" key="3">
    <source>
        <dbReference type="ARBA" id="ARBA00022989"/>
    </source>
</evidence>
<keyword evidence="4 6" id="KW-0472">Membrane</keyword>
<dbReference type="Pfam" id="PF13432">
    <property type="entry name" value="TPR_16"/>
    <property type="match status" value="1"/>
</dbReference>
<evidence type="ECO:0000256" key="6">
    <source>
        <dbReference type="SAM" id="Phobius"/>
    </source>
</evidence>
<keyword evidence="5" id="KW-0802">TPR repeat</keyword>
<evidence type="ECO:0000256" key="5">
    <source>
        <dbReference type="PROSITE-ProRule" id="PRU00339"/>
    </source>
</evidence>
<feature type="transmembrane region" description="Helical" evidence="6">
    <location>
        <begin position="262"/>
        <end position="280"/>
    </location>
</feature>
<dbReference type="EMBL" id="PFNG01000001">
    <property type="protein sequence ID" value="PIZ42712.1"/>
    <property type="molecule type" value="Genomic_DNA"/>
</dbReference>
<dbReference type="InterPro" id="IPR019734">
    <property type="entry name" value="TPR_rpt"/>
</dbReference>
<feature type="repeat" description="TPR" evidence="5">
    <location>
        <begin position="623"/>
        <end position="656"/>
    </location>
</feature>
<feature type="transmembrane region" description="Helical" evidence="6">
    <location>
        <begin position="426"/>
        <end position="442"/>
    </location>
</feature>
<keyword evidence="3 6" id="KW-1133">Transmembrane helix</keyword>
<feature type="transmembrane region" description="Helical" evidence="6">
    <location>
        <begin position="47"/>
        <end position="69"/>
    </location>
</feature>
<feature type="transmembrane region" description="Helical" evidence="6">
    <location>
        <begin position="399"/>
        <end position="420"/>
    </location>
</feature>
<dbReference type="RefSeq" id="WP_286678993.1">
    <property type="nucleotide sequence ID" value="NZ_MNXI01000120.1"/>
</dbReference>
<evidence type="ECO:0000313" key="9">
    <source>
        <dbReference type="Proteomes" id="UP000230956"/>
    </source>
</evidence>
<feature type="domain" description="O-antigen ligase-related" evidence="7">
    <location>
        <begin position="219"/>
        <end position="375"/>
    </location>
</feature>
<feature type="transmembrane region" description="Helical" evidence="6">
    <location>
        <begin position="449"/>
        <end position="475"/>
    </location>
</feature>
<dbReference type="GO" id="GO:0016020">
    <property type="term" value="C:membrane"/>
    <property type="evidence" value="ECO:0007669"/>
    <property type="project" value="UniProtKB-SubCell"/>
</dbReference>
<evidence type="ECO:0000313" key="8">
    <source>
        <dbReference type="EMBL" id="PIZ42712.1"/>
    </source>
</evidence>
<protein>
    <recommendedName>
        <fullName evidence="7">O-antigen ligase-related domain-containing protein</fullName>
    </recommendedName>
</protein>
<feature type="transmembrane region" description="Helical" evidence="6">
    <location>
        <begin position="188"/>
        <end position="207"/>
    </location>
</feature>
<name>A0A2M7TC02_9ACTN</name>
<dbReference type="AlphaFoldDB" id="A0A2M7TC02"/>
<keyword evidence="2 6" id="KW-0812">Transmembrane</keyword>
<dbReference type="InterPro" id="IPR051533">
    <property type="entry name" value="WaaL-like"/>
</dbReference>
<feature type="transmembrane region" description="Helical" evidence="6">
    <location>
        <begin position="81"/>
        <end position="100"/>
    </location>
</feature>
<organism evidence="8 9">
    <name type="scientific">Candidatus Aquicultor secundus</name>
    <dbReference type="NCBI Taxonomy" id="1973895"/>
    <lineage>
        <taxon>Bacteria</taxon>
        <taxon>Bacillati</taxon>
        <taxon>Actinomycetota</taxon>
        <taxon>Candidatus Aquicultoria</taxon>
        <taxon>Candidatus Aquicultorales</taxon>
        <taxon>Candidatus Aquicultoraceae</taxon>
        <taxon>Candidatus Aquicultor</taxon>
    </lineage>
</organism>
<dbReference type="PANTHER" id="PTHR37422:SF13">
    <property type="entry name" value="LIPOPOLYSACCHARIDE BIOSYNTHESIS PROTEIN PA4999-RELATED"/>
    <property type="match status" value="1"/>
</dbReference>
<feature type="transmembrane region" description="Helical" evidence="6">
    <location>
        <begin position="20"/>
        <end position="41"/>
    </location>
</feature>
<gene>
    <name evidence="8" type="ORF">COY37_00050</name>
</gene>
<dbReference type="PROSITE" id="PS50005">
    <property type="entry name" value="TPR"/>
    <property type="match status" value="1"/>
</dbReference>
<feature type="transmembrane region" description="Helical" evidence="6">
    <location>
        <begin position="141"/>
        <end position="159"/>
    </location>
</feature>
<accession>A0A2M7TC02</accession>
<sequence>MSERTNDIEPLSVGARLERWLYLGLLALVIALPLVMTPYLSADTFDIAKLVALRLISLGLVGIWAFRVAIKKERRVRWSKLDALLLLFIMLVTVSTIFSLQPSLSILGKYRRFEGLLTFINYAAIYFLALQSFASFERIKVLGRLLSLVGGVVSIYGLAQFTGFDPISWPGQQFELWRSFSTFGNPDMLGGFLALAFPTALASYLDAEGAKDSTLYGIAFTLITACLLTSYTRGAWLGAVAGILVFALLVGRFVLLSPRKLAVIAAVFVITFGSIAFYSGTRAHNTNLLERISSTSQISEGSAGSRLEIWKAALRATEERPLLGFGPDTFNLLSQRYETVRYVKIVQGNSTADNAHNYFLQLAATVGIPAAICFIVFICAALFFARNSIRYYDANTKRVYAGLIAAAAGYIVYLAFGLSIIGSTPLLWLIIGAILSQAYFVHTNKVKAVPAIIAASATTLTFLIAAYLAVTMYAADVHFNRAMTLENSGNPDQAIASFDTAMRLYKNGLYFDLYGRYLQDIGLAKHDTSLLVKAKDIAETAADLEPNDSDHWIYLANAYATLTQGPGTGYFDSAEEALNKALAIRPYSPLAQLLLANAYEAEGRYDDVLRLLEFVRDVNPTSKEAYLLTAEAYKNLGNKELAVTYYKKYQSLNPRDTKVGQIIQGLQAIQRAPK</sequence>
<dbReference type="PANTHER" id="PTHR37422">
    <property type="entry name" value="TEICHURONIC ACID BIOSYNTHESIS PROTEIN TUAE"/>
    <property type="match status" value="1"/>
</dbReference>
<dbReference type="Proteomes" id="UP000230956">
    <property type="component" value="Unassembled WGS sequence"/>
</dbReference>
<dbReference type="InterPro" id="IPR007016">
    <property type="entry name" value="O-antigen_ligase-rel_domated"/>
</dbReference>
<feature type="transmembrane region" description="Helical" evidence="6">
    <location>
        <begin position="112"/>
        <end position="129"/>
    </location>
</feature>
<feature type="transmembrane region" description="Helical" evidence="6">
    <location>
        <begin position="214"/>
        <end position="231"/>
    </location>
</feature>
<evidence type="ECO:0000256" key="1">
    <source>
        <dbReference type="ARBA" id="ARBA00004141"/>
    </source>
</evidence>
<comment type="subcellular location">
    <subcellularLocation>
        <location evidence="1">Membrane</location>
        <topology evidence="1">Multi-pass membrane protein</topology>
    </subcellularLocation>
</comment>
<evidence type="ECO:0000256" key="2">
    <source>
        <dbReference type="ARBA" id="ARBA00022692"/>
    </source>
</evidence>
<evidence type="ECO:0000256" key="4">
    <source>
        <dbReference type="ARBA" id="ARBA00023136"/>
    </source>
</evidence>